<evidence type="ECO:0000313" key="8">
    <source>
        <dbReference type="RefSeq" id="XP_050921988.1"/>
    </source>
</evidence>
<gene>
    <name evidence="7 8" type="primary">LOC127139123</name>
</gene>
<keyword evidence="1 5" id="KW-0812">Transmembrane</keyword>
<reference evidence="7 8" key="1">
    <citation type="submission" date="2025-04" db="UniProtKB">
        <authorList>
            <consortium name="RefSeq"/>
        </authorList>
    </citation>
    <scope>IDENTIFICATION</scope>
    <source>
        <tissue evidence="7 8">Brain</tissue>
    </source>
</reference>
<feature type="transmembrane region" description="Helical" evidence="5">
    <location>
        <begin position="77"/>
        <end position="100"/>
    </location>
</feature>
<dbReference type="GO" id="GO:0016020">
    <property type="term" value="C:membrane"/>
    <property type="evidence" value="ECO:0007669"/>
    <property type="project" value="InterPro"/>
</dbReference>
<organism evidence="6 7">
    <name type="scientific">Lates calcarifer</name>
    <name type="common">Barramundi</name>
    <name type="synonym">Holocentrus calcarifer</name>
    <dbReference type="NCBI Taxonomy" id="8187"/>
    <lineage>
        <taxon>Eukaryota</taxon>
        <taxon>Metazoa</taxon>
        <taxon>Chordata</taxon>
        <taxon>Craniata</taxon>
        <taxon>Vertebrata</taxon>
        <taxon>Euteleostomi</taxon>
        <taxon>Actinopterygii</taxon>
        <taxon>Neopterygii</taxon>
        <taxon>Teleostei</taxon>
        <taxon>Neoteleostei</taxon>
        <taxon>Acanthomorphata</taxon>
        <taxon>Carangaria</taxon>
        <taxon>Carangaria incertae sedis</taxon>
        <taxon>Centropomidae</taxon>
        <taxon>Lates</taxon>
    </lineage>
</organism>
<keyword evidence="3 5" id="KW-0472">Membrane</keyword>
<evidence type="ECO:0000256" key="1">
    <source>
        <dbReference type="ARBA" id="ARBA00022692"/>
    </source>
</evidence>
<evidence type="ECO:0000256" key="2">
    <source>
        <dbReference type="ARBA" id="ARBA00022989"/>
    </source>
</evidence>
<proteinExistence type="predicted"/>
<dbReference type="GeneID" id="127139123"/>
<name>A0AAJ8DK24_LATCA</name>
<dbReference type="GO" id="GO:0005524">
    <property type="term" value="F:ATP binding"/>
    <property type="evidence" value="ECO:0007669"/>
    <property type="project" value="InterPro"/>
</dbReference>
<feature type="compositionally biased region" description="Basic and acidic residues" evidence="4">
    <location>
        <begin position="154"/>
        <end position="168"/>
    </location>
</feature>
<sequence>MFFDVNPIGDPCSELTSSFKFPIITLLWLFFFKYGPQIPIVYVTDFAFIYSVGRILNRFSKDISQIDSMLPITFVDFYQNVASVIPLIPVIHLLVLEAFLPLHISSLQLGVQSSPTSHHLSRMMLIRKAPAAVSHTGEKAPAAVSHTGEDLSVDLRLETAPHPGPDKRRVGRTPPDPPVAPSHREVPFATGRLFTPVCWQLRDANQLPEELLLTLQRNAYPTTLPEAGALGEAHTQPFNQLVGKDSNWNHHREKRQT</sequence>
<feature type="region of interest" description="Disordered" evidence="4">
    <location>
        <begin position="154"/>
        <end position="186"/>
    </location>
</feature>
<dbReference type="InterPro" id="IPR036640">
    <property type="entry name" value="ABC1_TM_sf"/>
</dbReference>
<dbReference type="Proteomes" id="UP000694890">
    <property type="component" value="Linkage group LG7_2"/>
</dbReference>
<accession>A0AAJ8DK24</accession>
<dbReference type="RefSeq" id="XP_050921988.1">
    <property type="nucleotide sequence ID" value="XM_051066031.1"/>
</dbReference>
<evidence type="ECO:0000313" key="7">
    <source>
        <dbReference type="RefSeq" id="XP_050921987.1"/>
    </source>
</evidence>
<evidence type="ECO:0000256" key="4">
    <source>
        <dbReference type="SAM" id="MobiDB-lite"/>
    </source>
</evidence>
<dbReference type="KEGG" id="lcf:127139123"/>
<dbReference type="AlphaFoldDB" id="A0AAJ8DK24"/>
<evidence type="ECO:0000256" key="5">
    <source>
        <dbReference type="SAM" id="Phobius"/>
    </source>
</evidence>
<evidence type="ECO:0000313" key="6">
    <source>
        <dbReference type="Proteomes" id="UP000694890"/>
    </source>
</evidence>
<dbReference type="RefSeq" id="XP_050921987.1">
    <property type="nucleotide sequence ID" value="XM_051066030.1"/>
</dbReference>
<keyword evidence="2 5" id="KW-1133">Transmembrane helix</keyword>
<feature type="transmembrane region" description="Helical" evidence="5">
    <location>
        <begin position="39"/>
        <end position="57"/>
    </location>
</feature>
<dbReference type="Gene3D" id="1.20.1560.10">
    <property type="entry name" value="ABC transporter type 1, transmembrane domain"/>
    <property type="match status" value="1"/>
</dbReference>
<evidence type="ECO:0000256" key="3">
    <source>
        <dbReference type="ARBA" id="ARBA00023136"/>
    </source>
</evidence>
<protein>
    <submittedName>
        <fullName evidence="7 8">Uncharacterized protein LOC127139123 isoform X1</fullName>
    </submittedName>
</protein>
<dbReference type="SUPFAM" id="SSF90123">
    <property type="entry name" value="ABC transporter transmembrane region"/>
    <property type="match status" value="1"/>
</dbReference>